<keyword evidence="3 6" id="KW-1133">Transmembrane helix</keyword>
<dbReference type="InterPro" id="IPR027359">
    <property type="entry name" value="Volt_channel_dom_sf"/>
</dbReference>
<evidence type="ECO:0000313" key="9">
    <source>
        <dbReference type="Proteomes" id="UP001190700"/>
    </source>
</evidence>
<reference evidence="8 9" key="1">
    <citation type="journal article" date="2015" name="Genome Biol. Evol.">
        <title>Comparative Genomics of a Bacterivorous Green Alga Reveals Evolutionary Causalities and Consequences of Phago-Mixotrophic Mode of Nutrition.</title>
        <authorList>
            <person name="Burns J.A."/>
            <person name="Paasch A."/>
            <person name="Narechania A."/>
            <person name="Kim E."/>
        </authorList>
    </citation>
    <scope>NUCLEOTIDE SEQUENCE [LARGE SCALE GENOMIC DNA]</scope>
    <source>
        <strain evidence="8 9">PLY_AMNH</strain>
    </source>
</reference>
<dbReference type="SUPFAM" id="SSF81324">
    <property type="entry name" value="Voltage-gated potassium channels"/>
    <property type="match status" value="2"/>
</dbReference>
<dbReference type="InterPro" id="IPR005821">
    <property type="entry name" value="Ion_trans_dom"/>
</dbReference>
<proteinExistence type="predicted"/>
<dbReference type="Gene3D" id="1.20.120.350">
    <property type="entry name" value="Voltage-gated potassium channels. Chain C"/>
    <property type="match status" value="1"/>
</dbReference>
<gene>
    <name evidence="8" type="ORF">CYMTET_32981</name>
</gene>
<protein>
    <recommendedName>
        <fullName evidence="7">Ion transport domain-containing protein</fullName>
    </recommendedName>
</protein>
<feature type="region of interest" description="Disordered" evidence="5">
    <location>
        <begin position="373"/>
        <end position="403"/>
    </location>
</feature>
<dbReference type="InterPro" id="IPR043203">
    <property type="entry name" value="VGCC_Ca_Na"/>
</dbReference>
<keyword evidence="2 6" id="KW-0812">Transmembrane</keyword>
<evidence type="ECO:0000313" key="8">
    <source>
        <dbReference type="EMBL" id="KAK3257950.1"/>
    </source>
</evidence>
<name>A0AAE0FDX9_9CHLO</name>
<feature type="transmembrane region" description="Helical" evidence="6">
    <location>
        <begin position="210"/>
        <end position="233"/>
    </location>
</feature>
<evidence type="ECO:0000256" key="4">
    <source>
        <dbReference type="ARBA" id="ARBA00023136"/>
    </source>
</evidence>
<feature type="domain" description="Ion transport" evidence="7">
    <location>
        <begin position="33"/>
        <end position="118"/>
    </location>
</feature>
<dbReference type="Pfam" id="PF00520">
    <property type="entry name" value="Ion_trans"/>
    <property type="match status" value="2"/>
</dbReference>
<keyword evidence="9" id="KW-1185">Reference proteome</keyword>
<evidence type="ECO:0000256" key="2">
    <source>
        <dbReference type="ARBA" id="ARBA00022692"/>
    </source>
</evidence>
<dbReference type="Gene3D" id="1.10.287.70">
    <property type="match status" value="2"/>
</dbReference>
<dbReference type="EMBL" id="LGRX02019950">
    <property type="protein sequence ID" value="KAK3257950.1"/>
    <property type="molecule type" value="Genomic_DNA"/>
</dbReference>
<sequence length="403" mass="44788">DECISACLGNVGISSEAECNAAAGNSTDLVWMERKWKNSEMHFDNMAAAMITLFEMSTTEGWTEVMTNGIDGVSSTQSFQRDYQLVRSLYFLAFMVICSMFILNLTVGIIMDNFHLLKMEETATGVGITSVAAALLSKRQREWVQAYKAALKYQGTNKEPKGPPCDWKRTATRNFFGSVYGEVIVMGAILLSTLVMTLEHYDQSDTWTAFLETSSIVFMVVFTLECVVKIWAYSPVVYFSVKWNKFDFFTLCASYAGLVFSYSAGSGSVFRVLRCFRVVRMVKKLKSVQKLVDTFVMSLPSILNISALIFLLFYVYAILGVNLFGKVVMNGALNRHSNFRTFGQAMITLLRMATGEAWNAIMHACSVQPPDCSNEARPPPACHPGRPAPGLQQRGAPPTCLPP</sequence>
<evidence type="ECO:0000256" key="1">
    <source>
        <dbReference type="ARBA" id="ARBA00004141"/>
    </source>
</evidence>
<organism evidence="8 9">
    <name type="scientific">Cymbomonas tetramitiformis</name>
    <dbReference type="NCBI Taxonomy" id="36881"/>
    <lineage>
        <taxon>Eukaryota</taxon>
        <taxon>Viridiplantae</taxon>
        <taxon>Chlorophyta</taxon>
        <taxon>Pyramimonadophyceae</taxon>
        <taxon>Pyramimonadales</taxon>
        <taxon>Pyramimonadaceae</taxon>
        <taxon>Cymbomonas</taxon>
    </lineage>
</organism>
<feature type="transmembrane region" description="Helical" evidence="6">
    <location>
        <begin position="294"/>
        <end position="319"/>
    </location>
</feature>
<evidence type="ECO:0000256" key="5">
    <source>
        <dbReference type="SAM" id="MobiDB-lite"/>
    </source>
</evidence>
<keyword evidence="4 6" id="KW-0472">Membrane</keyword>
<dbReference type="PANTHER" id="PTHR10037:SF62">
    <property type="entry name" value="SODIUM CHANNEL PROTEIN 60E"/>
    <property type="match status" value="1"/>
</dbReference>
<evidence type="ECO:0000259" key="7">
    <source>
        <dbReference type="Pfam" id="PF00520"/>
    </source>
</evidence>
<feature type="non-terminal residue" evidence="8">
    <location>
        <position position="403"/>
    </location>
</feature>
<dbReference type="GO" id="GO:0001518">
    <property type="term" value="C:voltage-gated sodium channel complex"/>
    <property type="evidence" value="ECO:0007669"/>
    <property type="project" value="TreeGrafter"/>
</dbReference>
<feature type="non-terminal residue" evidence="8">
    <location>
        <position position="1"/>
    </location>
</feature>
<dbReference type="GO" id="GO:0005248">
    <property type="term" value="F:voltage-gated sodium channel activity"/>
    <property type="evidence" value="ECO:0007669"/>
    <property type="project" value="TreeGrafter"/>
</dbReference>
<accession>A0AAE0FDX9</accession>
<evidence type="ECO:0000256" key="6">
    <source>
        <dbReference type="SAM" id="Phobius"/>
    </source>
</evidence>
<evidence type="ECO:0000256" key="3">
    <source>
        <dbReference type="ARBA" id="ARBA00022989"/>
    </source>
</evidence>
<feature type="transmembrane region" description="Helical" evidence="6">
    <location>
        <begin position="253"/>
        <end position="273"/>
    </location>
</feature>
<dbReference type="AlphaFoldDB" id="A0AAE0FDX9"/>
<feature type="transmembrane region" description="Helical" evidence="6">
    <location>
        <begin position="179"/>
        <end position="198"/>
    </location>
</feature>
<feature type="domain" description="Ion transport" evidence="7">
    <location>
        <begin position="182"/>
        <end position="367"/>
    </location>
</feature>
<comment type="caution">
    <text evidence="8">The sequence shown here is derived from an EMBL/GenBank/DDBJ whole genome shotgun (WGS) entry which is preliminary data.</text>
</comment>
<dbReference type="Proteomes" id="UP001190700">
    <property type="component" value="Unassembled WGS sequence"/>
</dbReference>
<comment type="subcellular location">
    <subcellularLocation>
        <location evidence="1">Membrane</location>
        <topology evidence="1">Multi-pass membrane protein</topology>
    </subcellularLocation>
</comment>
<dbReference type="PANTHER" id="PTHR10037">
    <property type="entry name" value="VOLTAGE-GATED CATION CHANNEL CALCIUM AND SODIUM"/>
    <property type="match status" value="1"/>
</dbReference>
<feature type="transmembrane region" description="Helical" evidence="6">
    <location>
        <begin position="89"/>
        <end position="111"/>
    </location>
</feature>